<dbReference type="PROSITE" id="PS51459">
    <property type="entry name" value="FIDO"/>
    <property type="match status" value="1"/>
</dbReference>
<dbReference type="PANTHER" id="PTHR13504">
    <property type="entry name" value="FIDO DOMAIN-CONTAINING PROTEIN DDB_G0283145"/>
    <property type="match status" value="1"/>
</dbReference>
<dbReference type="InterPro" id="IPR036597">
    <property type="entry name" value="Fido-like_dom_sf"/>
</dbReference>
<name>A0ABR7LHL0_9ACTN</name>
<dbReference type="PANTHER" id="PTHR13504:SF33">
    <property type="entry name" value="FIC FAMILY PROTEIN"/>
    <property type="match status" value="1"/>
</dbReference>
<dbReference type="InterPro" id="IPR036388">
    <property type="entry name" value="WH-like_DNA-bd_sf"/>
</dbReference>
<sequence>MRSFIDLDRTIGRVPSRVVTMLSAVDVGRGSEALYRDQMPGLLESLAQYARVASVMTSSAIEGVIVSDATRAEGIIGGRVQILRNRNEKELAGYRDALDYLLREDWGPLNTGLLLHLHRLLFAHTASGGGSFKTHDNLVVDRAPDGTSTIRFKPVSAADTGFHVQELIEHYRDAIERREHHPVLLIGLFVLDLLVIHPFEDGNGRVARAVTNALLSDAGYDVVRYVSLEQAIAESVDAYYQALLDSTHGWHTGRSDPWPWLGYFVERLAAAYATFARRAAAGRSDGTKQDRVREYVLQHAPAVFRVSDIRAALPGISDPTIRMVLARLREDGAVAAEGTGRSAAWHRTPNTEAPNR</sequence>
<comment type="caution">
    <text evidence="3">The sequence shown here is derived from an EMBL/GenBank/DDBJ whole genome shotgun (WGS) entry which is preliminary data.</text>
</comment>
<reference evidence="3 4" key="1">
    <citation type="submission" date="2020-06" db="EMBL/GenBank/DDBJ databases">
        <title>Actinomadura xiongansis sp. nov., isolated from soil of Baiyangdian.</title>
        <authorList>
            <person name="Zhang X."/>
        </authorList>
    </citation>
    <scope>NUCLEOTIDE SEQUENCE [LARGE SCALE GENOMIC DNA]</scope>
    <source>
        <strain evidence="3 4">HBUM206468</strain>
    </source>
</reference>
<organism evidence="3 4">
    <name type="scientific">Actinomadura alba</name>
    <dbReference type="NCBI Taxonomy" id="406431"/>
    <lineage>
        <taxon>Bacteria</taxon>
        <taxon>Bacillati</taxon>
        <taxon>Actinomycetota</taxon>
        <taxon>Actinomycetes</taxon>
        <taxon>Streptosporangiales</taxon>
        <taxon>Thermomonosporaceae</taxon>
        <taxon>Actinomadura</taxon>
    </lineage>
</organism>
<keyword evidence="4" id="KW-1185">Reference proteome</keyword>
<evidence type="ECO:0000259" key="2">
    <source>
        <dbReference type="PROSITE" id="PS51459"/>
    </source>
</evidence>
<evidence type="ECO:0000313" key="4">
    <source>
        <dbReference type="Proteomes" id="UP000805614"/>
    </source>
</evidence>
<gene>
    <name evidence="3" type="ORF">HKK74_01010</name>
</gene>
<dbReference type="InterPro" id="IPR040198">
    <property type="entry name" value="Fido_containing"/>
</dbReference>
<protein>
    <submittedName>
        <fullName evidence="3">Fic family protein</fullName>
    </submittedName>
</protein>
<evidence type="ECO:0000256" key="1">
    <source>
        <dbReference type="SAM" id="MobiDB-lite"/>
    </source>
</evidence>
<dbReference type="Pfam" id="PF02661">
    <property type="entry name" value="Fic"/>
    <property type="match status" value="1"/>
</dbReference>
<dbReference type="SUPFAM" id="SSF140931">
    <property type="entry name" value="Fic-like"/>
    <property type="match status" value="1"/>
</dbReference>
<dbReference type="Gene3D" id="1.10.10.10">
    <property type="entry name" value="Winged helix-like DNA-binding domain superfamily/Winged helix DNA-binding domain"/>
    <property type="match status" value="1"/>
</dbReference>
<dbReference type="Gene3D" id="1.10.3290.10">
    <property type="entry name" value="Fido-like domain"/>
    <property type="match status" value="1"/>
</dbReference>
<dbReference type="EMBL" id="JABVEC010000001">
    <property type="protein sequence ID" value="MBC6464084.1"/>
    <property type="molecule type" value="Genomic_DNA"/>
</dbReference>
<dbReference type="InterPro" id="IPR003812">
    <property type="entry name" value="Fido"/>
</dbReference>
<proteinExistence type="predicted"/>
<evidence type="ECO:0000313" key="3">
    <source>
        <dbReference type="EMBL" id="MBC6464084.1"/>
    </source>
</evidence>
<feature type="domain" description="Fido" evidence="2">
    <location>
        <begin position="109"/>
        <end position="266"/>
    </location>
</feature>
<accession>A0ABR7LHL0</accession>
<feature type="region of interest" description="Disordered" evidence="1">
    <location>
        <begin position="337"/>
        <end position="356"/>
    </location>
</feature>
<dbReference type="RefSeq" id="WP_187241004.1">
    <property type="nucleotide sequence ID" value="NZ_BAAAOK010000011.1"/>
</dbReference>
<dbReference type="Proteomes" id="UP000805614">
    <property type="component" value="Unassembled WGS sequence"/>
</dbReference>